<sequence length="197" mass="21501">MLIISLTNAILNILLRMVSTRSRLCTRADGVDPTTSTADQPGRVEAAEHPPIPPLLGGGPEIIPRVGLASSNPIIREVTPQSEMLATMMLVMNEAMAKQKEFLLKIIEDRGMSNRMNETVTENVVVIGSGGNPTEEPTTIDVRQGRRACSYKSFLCCNPLEFSGSDNPVACMNWIQETEQAFDSSECEEGQNVRFGS</sequence>
<protein>
    <submittedName>
        <fullName evidence="1">Uncharacterized protein</fullName>
    </submittedName>
</protein>
<reference evidence="2" key="1">
    <citation type="journal article" date="2022" name="Mol. Ecol. Resour.">
        <title>The genomes of chicory, endive, great burdock and yacon provide insights into Asteraceae palaeo-polyploidization history and plant inulin production.</title>
        <authorList>
            <person name="Fan W."/>
            <person name="Wang S."/>
            <person name="Wang H."/>
            <person name="Wang A."/>
            <person name="Jiang F."/>
            <person name="Liu H."/>
            <person name="Zhao H."/>
            <person name="Xu D."/>
            <person name="Zhang Y."/>
        </authorList>
    </citation>
    <scope>NUCLEOTIDE SEQUENCE [LARGE SCALE GENOMIC DNA]</scope>
    <source>
        <strain evidence="2">cv. Niubang</strain>
    </source>
</reference>
<evidence type="ECO:0000313" key="1">
    <source>
        <dbReference type="EMBL" id="KAI3728939.1"/>
    </source>
</evidence>
<proteinExistence type="predicted"/>
<dbReference type="EMBL" id="CM042051">
    <property type="protein sequence ID" value="KAI3728939.1"/>
    <property type="molecule type" value="Genomic_DNA"/>
</dbReference>
<name>A0ACB9C3S5_ARCLA</name>
<reference evidence="1 2" key="2">
    <citation type="journal article" date="2022" name="Mol. Ecol. Resour.">
        <title>The genomes of chicory, endive, great burdock and yacon provide insights into Asteraceae paleo-polyploidization history and plant inulin production.</title>
        <authorList>
            <person name="Fan W."/>
            <person name="Wang S."/>
            <person name="Wang H."/>
            <person name="Wang A."/>
            <person name="Jiang F."/>
            <person name="Liu H."/>
            <person name="Zhao H."/>
            <person name="Xu D."/>
            <person name="Zhang Y."/>
        </authorList>
    </citation>
    <scope>NUCLEOTIDE SEQUENCE [LARGE SCALE GENOMIC DNA]</scope>
    <source>
        <strain evidence="2">cv. Niubang</strain>
    </source>
</reference>
<gene>
    <name evidence="1" type="ORF">L6452_17584</name>
</gene>
<keyword evidence="2" id="KW-1185">Reference proteome</keyword>
<comment type="caution">
    <text evidence="1">The sequence shown here is derived from an EMBL/GenBank/DDBJ whole genome shotgun (WGS) entry which is preliminary data.</text>
</comment>
<organism evidence="1 2">
    <name type="scientific">Arctium lappa</name>
    <name type="common">Greater burdock</name>
    <name type="synonym">Lappa major</name>
    <dbReference type="NCBI Taxonomy" id="4217"/>
    <lineage>
        <taxon>Eukaryota</taxon>
        <taxon>Viridiplantae</taxon>
        <taxon>Streptophyta</taxon>
        <taxon>Embryophyta</taxon>
        <taxon>Tracheophyta</taxon>
        <taxon>Spermatophyta</taxon>
        <taxon>Magnoliopsida</taxon>
        <taxon>eudicotyledons</taxon>
        <taxon>Gunneridae</taxon>
        <taxon>Pentapetalae</taxon>
        <taxon>asterids</taxon>
        <taxon>campanulids</taxon>
        <taxon>Asterales</taxon>
        <taxon>Asteraceae</taxon>
        <taxon>Carduoideae</taxon>
        <taxon>Cardueae</taxon>
        <taxon>Arctiinae</taxon>
        <taxon>Arctium</taxon>
    </lineage>
</organism>
<evidence type="ECO:0000313" key="2">
    <source>
        <dbReference type="Proteomes" id="UP001055879"/>
    </source>
</evidence>
<dbReference type="Proteomes" id="UP001055879">
    <property type="component" value="Linkage Group LG05"/>
</dbReference>
<accession>A0ACB9C3S5</accession>